<keyword evidence="2" id="KW-1185">Reference proteome</keyword>
<gene>
    <name evidence="1" type="ORF">IP98_01734</name>
</gene>
<evidence type="ECO:0000313" key="1">
    <source>
        <dbReference type="EMBL" id="TWI12160.1"/>
    </source>
</evidence>
<protein>
    <submittedName>
        <fullName evidence="1">Glycosyltransferase involved in cell wall biosynthesis</fullName>
    </submittedName>
</protein>
<organism evidence="1 2">
    <name type="scientific">Flavobacterium cauense R2A-7</name>
    <dbReference type="NCBI Taxonomy" id="1341154"/>
    <lineage>
        <taxon>Bacteria</taxon>
        <taxon>Pseudomonadati</taxon>
        <taxon>Bacteroidota</taxon>
        <taxon>Flavobacteriia</taxon>
        <taxon>Flavobacteriales</taxon>
        <taxon>Flavobacteriaceae</taxon>
        <taxon>Flavobacterium</taxon>
    </lineage>
</organism>
<dbReference type="OrthoDB" id="9815351at2"/>
<dbReference type="AlphaFoldDB" id="A0A562LX00"/>
<dbReference type="EMBL" id="VLKQ01000007">
    <property type="protein sequence ID" value="TWI12160.1"/>
    <property type="molecule type" value="Genomic_DNA"/>
</dbReference>
<sequence>MKVLYLTKYSRKGASSRLRSYQYFPFLEAEGISVTVKPLFDDAYLEKLYSGKKPVVEILKAYIKRFFVLFTVFGYDKIVIEKEIFPYLPSWTERILAFLGVKYIVDYDDAIFHNYDLNPNKWIRFFLKDKIDLVMRSAKTVIAGNEYLAERAQKAGAKEVVVIPTVIDIERYHPKQIFRQDKTVIGWIGSPSTFKYVKTIFPVFEKLAKQYPIEVQIVGAKEAGSVSFPIQFIDWTEDSEVSAISAFDIGIMPLEDSPWEKGKCSYKLIQYMACGISVVASPVGMNSEVVSEGDNGFLAKDAADWFNALEELSNEKDKCRTFGSSGRQLIERRFTVQSQLEKLMALLRER</sequence>
<dbReference type="SUPFAM" id="SSF53756">
    <property type="entry name" value="UDP-Glycosyltransferase/glycogen phosphorylase"/>
    <property type="match status" value="1"/>
</dbReference>
<dbReference type="CDD" id="cd03801">
    <property type="entry name" value="GT4_PimA-like"/>
    <property type="match status" value="1"/>
</dbReference>
<dbReference type="Proteomes" id="UP000319848">
    <property type="component" value="Unassembled WGS sequence"/>
</dbReference>
<dbReference type="Gene3D" id="3.40.50.2000">
    <property type="entry name" value="Glycogen Phosphorylase B"/>
    <property type="match status" value="2"/>
</dbReference>
<comment type="caution">
    <text evidence="1">The sequence shown here is derived from an EMBL/GenBank/DDBJ whole genome shotgun (WGS) entry which is preliminary data.</text>
</comment>
<accession>A0A562LX00</accession>
<keyword evidence="1" id="KW-0808">Transferase</keyword>
<dbReference type="STRING" id="1341154.FCR2A7T_11330"/>
<evidence type="ECO:0000313" key="2">
    <source>
        <dbReference type="Proteomes" id="UP000319848"/>
    </source>
</evidence>
<dbReference type="PANTHER" id="PTHR12526">
    <property type="entry name" value="GLYCOSYLTRANSFERASE"/>
    <property type="match status" value="1"/>
</dbReference>
<reference evidence="1 2" key="1">
    <citation type="journal article" date="2015" name="Stand. Genomic Sci.">
        <title>Genomic Encyclopedia of Bacterial and Archaeal Type Strains, Phase III: the genomes of soil and plant-associated and newly described type strains.</title>
        <authorList>
            <person name="Whitman W.B."/>
            <person name="Woyke T."/>
            <person name="Klenk H.P."/>
            <person name="Zhou Y."/>
            <person name="Lilburn T.G."/>
            <person name="Beck B.J."/>
            <person name="De Vos P."/>
            <person name="Vandamme P."/>
            <person name="Eisen J.A."/>
            <person name="Garrity G."/>
            <person name="Hugenholtz P."/>
            <person name="Kyrpides N.C."/>
        </authorList>
    </citation>
    <scope>NUCLEOTIDE SEQUENCE [LARGE SCALE GENOMIC DNA]</scope>
    <source>
        <strain evidence="1 2">CGMCC 1.7270</strain>
    </source>
</reference>
<name>A0A562LX00_9FLAO</name>
<proteinExistence type="predicted"/>
<dbReference type="RefSeq" id="WP_035117409.1">
    <property type="nucleotide sequence ID" value="NZ_AVBI01000012.1"/>
</dbReference>
<dbReference type="GO" id="GO:0016740">
    <property type="term" value="F:transferase activity"/>
    <property type="evidence" value="ECO:0007669"/>
    <property type="project" value="UniProtKB-KW"/>
</dbReference>
<dbReference type="Pfam" id="PF13692">
    <property type="entry name" value="Glyco_trans_1_4"/>
    <property type="match status" value="1"/>
</dbReference>